<organism evidence="6">
    <name type="scientific">bioreactor metagenome</name>
    <dbReference type="NCBI Taxonomy" id="1076179"/>
    <lineage>
        <taxon>unclassified sequences</taxon>
        <taxon>metagenomes</taxon>
        <taxon>ecological metagenomes</taxon>
    </lineage>
</organism>
<feature type="domain" description="Uracil-DNA glycosylase-like" evidence="5">
    <location>
        <begin position="2"/>
        <end position="52"/>
    </location>
</feature>
<dbReference type="InterPro" id="IPR005122">
    <property type="entry name" value="Uracil-DNA_glycosylase-like"/>
</dbReference>
<dbReference type="GO" id="GO:0097510">
    <property type="term" value="P:base-excision repair, AP site formation via deaminated base removal"/>
    <property type="evidence" value="ECO:0007669"/>
    <property type="project" value="TreeGrafter"/>
</dbReference>
<sequence>MVFLLWGAPAQQKARLIHSDRHLILKTTHPSPLSAHRGFLGCGHFKQANEFLAQNGLEPIDWTIR</sequence>
<evidence type="ECO:0000256" key="1">
    <source>
        <dbReference type="ARBA" id="ARBA00008184"/>
    </source>
</evidence>
<dbReference type="GO" id="GO:0004844">
    <property type="term" value="F:uracil DNA N-glycosylase activity"/>
    <property type="evidence" value="ECO:0007669"/>
    <property type="project" value="UniProtKB-EC"/>
</dbReference>
<dbReference type="InterPro" id="IPR002043">
    <property type="entry name" value="UDG_fam1"/>
</dbReference>
<keyword evidence="6" id="KW-0326">Glycosidase</keyword>
<keyword evidence="4" id="KW-0234">DNA repair</keyword>
<proteinExistence type="inferred from homology"/>
<dbReference type="Gene3D" id="3.40.470.10">
    <property type="entry name" value="Uracil-DNA glycosylase-like domain"/>
    <property type="match status" value="1"/>
</dbReference>
<accession>A0A645I975</accession>
<dbReference type="EC" id="3.2.2.27" evidence="6"/>
<comment type="similarity">
    <text evidence="1">Belongs to the uracil-DNA glycosylase (UDG) superfamily. UNG family.</text>
</comment>
<dbReference type="Pfam" id="PF03167">
    <property type="entry name" value="UDG"/>
    <property type="match status" value="1"/>
</dbReference>
<protein>
    <submittedName>
        <fullName evidence="6">Uracil-DNA glycosylase</fullName>
        <ecNumber evidence="6">3.2.2.27</ecNumber>
    </submittedName>
</protein>
<dbReference type="InterPro" id="IPR036895">
    <property type="entry name" value="Uracil-DNA_glycosylase-like_sf"/>
</dbReference>
<keyword evidence="2" id="KW-0227">DNA damage</keyword>
<keyword evidence="3 6" id="KW-0378">Hydrolase</keyword>
<evidence type="ECO:0000313" key="6">
    <source>
        <dbReference type="EMBL" id="MPN43973.1"/>
    </source>
</evidence>
<gene>
    <name evidence="6" type="primary">ung_26</name>
    <name evidence="6" type="ORF">SDC9_191534</name>
</gene>
<dbReference type="EMBL" id="VSSQ01102741">
    <property type="protein sequence ID" value="MPN43973.1"/>
    <property type="molecule type" value="Genomic_DNA"/>
</dbReference>
<dbReference type="PANTHER" id="PTHR11264">
    <property type="entry name" value="URACIL-DNA GLYCOSYLASE"/>
    <property type="match status" value="1"/>
</dbReference>
<name>A0A645I975_9ZZZZ</name>
<evidence type="ECO:0000256" key="4">
    <source>
        <dbReference type="ARBA" id="ARBA00023204"/>
    </source>
</evidence>
<comment type="caution">
    <text evidence="6">The sequence shown here is derived from an EMBL/GenBank/DDBJ whole genome shotgun (WGS) entry which is preliminary data.</text>
</comment>
<dbReference type="PANTHER" id="PTHR11264:SF0">
    <property type="entry name" value="URACIL-DNA GLYCOSYLASE"/>
    <property type="match status" value="1"/>
</dbReference>
<reference evidence="6" key="1">
    <citation type="submission" date="2019-08" db="EMBL/GenBank/DDBJ databases">
        <authorList>
            <person name="Kucharzyk K."/>
            <person name="Murdoch R.W."/>
            <person name="Higgins S."/>
            <person name="Loffler F."/>
        </authorList>
    </citation>
    <scope>NUCLEOTIDE SEQUENCE</scope>
</reference>
<evidence type="ECO:0000256" key="2">
    <source>
        <dbReference type="ARBA" id="ARBA00022763"/>
    </source>
</evidence>
<evidence type="ECO:0000259" key="5">
    <source>
        <dbReference type="Pfam" id="PF03167"/>
    </source>
</evidence>
<dbReference type="SUPFAM" id="SSF52141">
    <property type="entry name" value="Uracil-DNA glycosylase-like"/>
    <property type="match status" value="1"/>
</dbReference>
<evidence type="ECO:0000256" key="3">
    <source>
        <dbReference type="ARBA" id="ARBA00022801"/>
    </source>
</evidence>
<dbReference type="AlphaFoldDB" id="A0A645I975"/>